<dbReference type="Proteomes" id="UP000637906">
    <property type="component" value="Unassembled WGS sequence"/>
</dbReference>
<protein>
    <submittedName>
        <fullName evidence="2">Uncharacterized protein</fullName>
    </submittedName>
</protein>
<accession>A0A8J3HV87</accession>
<keyword evidence="3" id="KW-1185">Reference proteome</keyword>
<dbReference type="AlphaFoldDB" id="A0A8J3HV87"/>
<organism evidence="2 3">
    <name type="scientific">Candidatus Mesenet longicola</name>
    <dbReference type="NCBI Taxonomy" id="1892558"/>
    <lineage>
        <taxon>Bacteria</taxon>
        <taxon>Pseudomonadati</taxon>
        <taxon>Pseudomonadota</taxon>
        <taxon>Alphaproteobacteria</taxon>
        <taxon>Rickettsiales</taxon>
        <taxon>Anaplasmataceae</taxon>
        <taxon>Candidatus Mesenet</taxon>
    </lineage>
</organism>
<proteinExistence type="predicted"/>
<name>A0A8J3HV87_9RICK</name>
<dbReference type="EMBL" id="BNGU01000031">
    <property type="protein sequence ID" value="GHM59745.1"/>
    <property type="molecule type" value="Genomic_DNA"/>
</dbReference>
<evidence type="ECO:0000256" key="1">
    <source>
        <dbReference type="SAM" id="MobiDB-lite"/>
    </source>
</evidence>
<sequence>MCSYFSNTIEKTSSNKNSGADILRNPAYREKYIERVTEAQKNSSDLVQYYDGNIVVIKDKPTLYTYSWDPKKMDFERTKKGKEE</sequence>
<comment type="caution">
    <text evidence="2">The sequence shown here is derived from an EMBL/GenBank/DDBJ whole genome shotgun (WGS) entry which is preliminary data.</text>
</comment>
<gene>
    <name evidence="2" type="ORF">sL5_07380</name>
</gene>
<feature type="compositionally biased region" description="Polar residues" evidence="1">
    <location>
        <begin position="1"/>
        <end position="18"/>
    </location>
</feature>
<reference evidence="2 3" key="1">
    <citation type="journal article" date="2021" name="Microb. Ecol.">
        <title>Candidatus Mesenet longicola: Novel Endosymbionts of Brontispa longissima that Induce Cytoplasmic Incompatibility.</title>
        <authorList>
            <person name="Takano S."/>
            <person name="Gotoh Y."/>
            <person name="Hayashi T."/>
        </authorList>
    </citation>
    <scope>NUCLEOTIDE SEQUENCE [LARGE SCALE GENOMIC DNA]</scope>
    <source>
        <strain evidence="2">L5</strain>
    </source>
</reference>
<evidence type="ECO:0000313" key="3">
    <source>
        <dbReference type="Proteomes" id="UP000637906"/>
    </source>
</evidence>
<feature type="region of interest" description="Disordered" evidence="1">
    <location>
        <begin position="1"/>
        <end position="21"/>
    </location>
</feature>
<evidence type="ECO:0000313" key="2">
    <source>
        <dbReference type="EMBL" id="GHM59745.1"/>
    </source>
</evidence>